<gene>
    <name evidence="2" type="ORF">ABRP34_01725</name>
</gene>
<dbReference type="PANTHER" id="PTHR22642:SF20">
    <property type="entry name" value="AMIDOHYDROLASE 3 DOMAIN-CONTAINING PROTEIN"/>
    <property type="match status" value="1"/>
</dbReference>
<evidence type="ECO:0000259" key="1">
    <source>
        <dbReference type="Pfam" id="PF07969"/>
    </source>
</evidence>
<accession>A0AAU8ESM2</accession>
<name>A0AAU8ESM2_9MICC</name>
<dbReference type="EMBL" id="CP159279">
    <property type="protein sequence ID" value="XCH11759.1"/>
    <property type="molecule type" value="Genomic_DNA"/>
</dbReference>
<dbReference type="SUPFAM" id="SSF51338">
    <property type="entry name" value="Composite domain of metallo-dependent hydrolases"/>
    <property type="match status" value="1"/>
</dbReference>
<proteinExistence type="predicted"/>
<dbReference type="PANTHER" id="PTHR22642">
    <property type="entry name" value="IMIDAZOLONEPROPIONASE"/>
    <property type="match status" value="1"/>
</dbReference>
<dbReference type="Gene3D" id="2.30.40.10">
    <property type="entry name" value="Urease, subunit C, domain 1"/>
    <property type="match status" value="1"/>
</dbReference>
<dbReference type="RefSeq" id="WP_353712018.1">
    <property type="nucleotide sequence ID" value="NZ_CP159279.1"/>
</dbReference>
<organism evidence="2">
    <name type="scientific">Arthrobacter sp. K5</name>
    <dbReference type="NCBI Taxonomy" id="2839623"/>
    <lineage>
        <taxon>Bacteria</taxon>
        <taxon>Bacillati</taxon>
        <taxon>Actinomycetota</taxon>
        <taxon>Actinomycetes</taxon>
        <taxon>Micrococcales</taxon>
        <taxon>Micrococcaceae</taxon>
        <taxon>Arthrobacter</taxon>
    </lineage>
</organism>
<dbReference type="InterPro" id="IPR013108">
    <property type="entry name" value="Amidohydro_3"/>
</dbReference>
<reference evidence="2" key="1">
    <citation type="submission" date="2024-06" db="EMBL/GenBank/DDBJ databases">
        <title>Biodegradation of dimethachlon by Arthrobacter sp. K5: mechanistic insights and ecological implications.</title>
        <authorList>
            <person name="Hu S."/>
            <person name="Lu P."/>
        </authorList>
    </citation>
    <scope>NUCLEOTIDE SEQUENCE</scope>
    <source>
        <strain evidence="2">K5</strain>
    </source>
</reference>
<protein>
    <submittedName>
        <fullName evidence="2">Amidohydrolase family protein</fullName>
    </submittedName>
</protein>
<dbReference type="GO" id="GO:0016810">
    <property type="term" value="F:hydrolase activity, acting on carbon-nitrogen (but not peptide) bonds"/>
    <property type="evidence" value="ECO:0007669"/>
    <property type="project" value="InterPro"/>
</dbReference>
<dbReference type="SUPFAM" id="SSF51556">
    <property type="entry name" value="Metallo-dependent hydrolases"/>
    <property type="match status" value="1"/>
</dbReference>
<dbReference type="InterPro" id="IPR011059">
    <property type="entry name" value="Metal-dep_hydrolase_composite"/>
</dbReference>
<dbReference type="Pfam" id="PF07969">
    <property type="entry name" value="Amidohydro_3"/>
    <property type="match status" value="1"/>
</dbReference>
<feature type="domain" description="Amidohydrolase 3" evidence="1">
    <location>
        <begin position="27"/>
        <end position="512"/>
    </location>
</feature>
<evidence type="ECO:0000313" key="2">
    <source>
        <dbReference type="EMBL" id="XCH11759.1"/>
    </source>
</evidence>
<dbReference type="InterPro" id="IPR033932">
    <property type="entry name" value="YtcJ-like"/>
</dbReference>
<dbReference type="InterPro" id="IPR032466">
    <property type="entry name" value="Metal_Hydrolase"/>
</dbReference>
<dbReference type="AlphaFoldDB" id="A0AAU8ESM2"/>
<dbReference type="CDD" id="cd01300">
    <property type="entry name" value="YtcJ_like"/>
    <property type="match status" value="1"/>
</dbReference>
<dbReference type="Gene3D" id="3.10.310.70">
    <property type="match status" value="1"/>
</dbReference>
<dbReference type="Gene3D" id="3.20.20.140">
    <property type="entry name" value="Metal-dependent hydrolases"/>
    <property type="match status" value="1"/>
</dbReference>
<sequence length="524" mass="55732">MLVQRERILYVGDADTAQRLRPDAERIDLEGRLVVPGFVDGHAHVLGTGEALGQVSLWGAKSVEEIQQRITAWDTERPAAARVLATGWLHGAIPGGVPDAGMLDAAVPGKPVYAFAYDFHSVWVNTAALAELGITADTQNPLGGTIKRNAAGHATGYIDENAFYDIVLPFLDSQVSENEHGASIAAVQRAYRETGVTTACDMGFNETDLESFKRADKDGSLTSRLIAYWRVNNTGSAEDNIAQVQRAAELAAEHPSPFLRVVGIKVIIDGTIDGCTATLGSPYADGSNAAPIWSLEELAPVVAAADAAGLKVAMHAIGDESVRIAIGAVEHAVAQNGPRERRHRIEHLELVDRADVDRLASLGITASMRPVHADPAISANWRAKLDDDRVERGFPWPWMTDAGARLAFGTDSPTSPHAPLPNMYVAATRASALDPTAAANVPDFALPLANAVEHATRDSAWTCGAEHEIGRLAAGLYADFVVLDTDVLAAASPTALLGTEVLRTVVGGRTVYDGQHAERETSPH</sequence>